<evidence type="ECO:0000256" key="3">
    <source>
        <dbReference type="ARBA" id="ARBA00022741"/>
    </source>
</evidence>
<keyword evidence="7" id="KW-0963">Cytoplasm</keyword>
<accession>G9XKZ7</accession>
<dbReference type="GO" id="GO:0140096">
    <property type="term" value="F:catalytic activity, acting on a protein"/>
    <property type="evidence" value="ECO:0007669"/>
    <property type="project" value="UniProtKB-ARBA"/>
</dbReference>
<dbReference type="PRINTS" id="PR01042">
    <property type="entry name" value="TRNASYNTHASP"/>
</dbReference>
<dbReference type="CDD" id="cd04317">
    <property type="entry name" value="EcAspRS_like_N"/>
    <property type="match status" value="1"/>
</dbReference>
<feature type="binding site" evidence="7">
    <location>
        <position position="176"/>
    </location>
    <ligand>
        <name>L-aspartate</name>
        <dbReference type="ChEBI" id="CHEBI:29991"/>
    </ligand>
</feature>
<feature type="domain" description="Aminoacyl-transfer RNA synthetases class-II family profile" evidence="8">
    <location>
        <begin position="143"/>
        <end position="556"/>
    </location>
</feature>
<keyword evidence="4 7" id="KW-0067">ATP-binding</keyword>
<feature type="binding site" evidence="7">
    <location>
        <begin position="535"/>
        <end position="538"/>
    </location>
    <ligand>
        <name>ATP</name>
        <dbReference type="ChEBI" id="CHEBI:30616"/>
    </ligand>
</feature>
<evidence type="ECO:0000256" key="4">
    <source>
        <dbReference type="ARBA" id="ARBA00022840"/>
    </source>
</evidence>
<organism evidence="9 10">
    <name type="scientific">Desulfitobacterium hafniense DP7</name>
    <dbReference type="NCBI Taxonomy" id="537010"/>
    <lineage>
        <taxon>Bacteria</taxon>
        <taxon>Bacillati</taxon>
        <taxon>Bacillota</taxon>
        <taxon>Clostridia</taxon>
        <taxon>Eubacteriales</taxon>
        <taxon>Desulfitobacteriaceae</taxon>
        <taxon>Desulfitobacterium</taxon>
    </lineage>
</organism>
<dbReference type="Gene3D" id="2.40.50.140">
    <property type="entry name" value="Nucleic acid-binding proteins"/>
    <property type="match status" value="1"/>
</dbReference>
<keyword evidence="5 7" id="KW-0648">Protein biosynthesis</keyword>
<feature type="binding site" evidence="7">
    <location>
        <position position="483"/>
    </location>
    <ligand>
        <name>ATP</name>
        <dbReference type="ChEBI" id="CHEBI:30616"/>
    </ligand>
</feature>
<feature type="region of interest" description="Aspartate" evidence="7">
    <location>
        <begin position="200"/>
        <end position="203"/>
    </location>
</feature>
<dbReference type="PANTHER" id="PTHR22594:SF5">
    <property type="entry name" value="ASPARTATE--TRNA LIGASE, MITOCHONDRIAL"/>
    <property type="match status" value="1"/>
</dbReference>
<dbReference type="GO" id="GO:0004815">
    <property type="term" value="F:aspartate-tRNA ligase activity"/>
    <property type="evidence" value="ECO:0007669"/>
    <property type="project" value="UniProtKB-UniRule"/>
</dbReference>
<dbReference type="CDD" id="cd00777">
    <property type="entry name" value="AspRS_core"/>
    <property type="match status" value="1"/>
</dbReference>
<feature type="binding site" evidence="7">
    <location>
        <position position="449"/>
    </location>
    <ligand>
        <name>L-aspartate</name>
        <dbReference type="ChEBI" id="CHEBI:29991"/>
    </ligand>
</feature>
<feature type="binding site" evidence="7">
    <location>
        <position position="222"/>
    </location>
    <ligand>
        <name>L-aspartate</name>
        <dbReference type="ChEBI" id="CHEBI:29991"/>
    </ligand>
</feature>
<evidence type="ECO:0000256" key="1">
    <source>
        <dbReference type="ARBA" id="ARBA00006303"/>
    </source>
</evidence>
<feature type="site" description="Important for tRNA non-discrimination" evidence="7">
    <location>
        <position position="84"/>
    </location>
</feature>
<dbReference type="SUPFAM" id="SSF55681">
    <property type="entry name" value="Class II aaRS and biotin synthetases"/>
    <property type="match status" value="1"/>
</dbReference>
<dbReference type="Pfam" id="PF02938">
    <property type="entry name" value="GAD"/>
    <property type="match status" value="1"/>
</dbReference>
<dbReference type="Gene3D" id="3.30.1360.30">
    <property type="entry name" value="GAD-like domain"/>
    <property type="match status" value="1"/>
</dbReference>
<evidence type="ECO:0000256" key="5">
    <source>
        <dbReference type="ARBA" id="ARBA00022917"/>
    </source>
</evidence>
<dbReference type="InterPro" id="IPR012340">
    <property type="entry name" value="NA-bd_OB-fold"/>
</dbReference>
<dbReference type="GO" id="GO:0005524">
    <property type="term" value="F:ATP binding"/>
    <property type="evidence" value="ECO:0007669"/>
    <property type="project" value="UniProtKB-UniRule"/>
</dbReference>
<comment type="function">
    <text evidence="7">Aspartyl-tRNA synthetase with relaxed tRNA specificity since it is able to aspartylate not only its cognate tRNA(Asp) but also tRNA(Asn). Reaction proceeds in two steps: L-aspartate is first activated by ATP to form Asp-AMP and then transferred to the acceptor end of tRNA(Asp/Asn).</text>
</comment>
<name>G9XKZ7_DESHA</name>
<dbReference type="InterPro" id="IPR045864">
    <property type="entry name" value="aa-tRNA-synth_II/BPL/LPL"/>
</dbReference>
<dbReference type="InterPro" id="IPR002312">
    <property type="entry name" value="Asp/Asn-tRNA-synth_IIb"/>
</dbReference>
<dbReference type="EMBL" id="AFZX01000039">
    <property type="protein sequence ID" value="EHL07714.1"/>
    <property type="molecule type" value="Genomic_DNA"/>
</dbReference>
<dbReference type="HAMAP" id="MF_00044">
    <property type="entry name" value="Asp_tRNA_synth_type1"/>
    <property type="match status" value="1"/>
</dbReference>
<sequence length="592" mass="66970">MTLLAERTESGSLRLSHAGAVIHLLGWVQRRRDHGGVIFVDLRDRSGFVQVVFNPDMPDFAAAERLRSEYVVAIKGKVRPRPEGATNPNLETGEIEVVAESLTILNGAKTPPFYIQDDVDVDEMVRLKYRYLDLRRPEMQQVFKIRHQVTQVMRNFFDSQGFYEVETPMLIKSSPEGARDYLVPSRVHPGEFYALPQSPQIFKQLLMVSGMEKYFQIVRCFRDEDLRADRQPEFTQLDVEMSFAEVEDILPMMEELMARIFKETIGRDIPRPFPRMTYQEAMELYGSDKPDIRFGMEMVDVAECVKDSNFKVFTDTLAKGGRVKALCAKGCAGMPRRELDGLIQFVSIYGAKGLAYIVLAEEGIKSPIAKFFSEEQLNGLIAKLKGETGDILFFVADKEAVVADALGHLRLELGKRLGLIPEDALNFLWVTEFPLLQWDEEDKRFVAIHHPFTSPMTEDLPLLPTEPGKVRAKAYDMVLNGTELGGGSIRIHQREVQEQMFDLLGLTPEEAKAKFGYLLDAFEYGTPPHGGIAFGLDRLIMLLTGKDNIRDVIAFPKTQSASDLMIQAPSSVDEKQLKELHIKRDILPGKTK</sequence>
<dbReference type="NCBIfam" id="NF001750">
    <property type="entry name" value="PRK00476.1"/>
    <property type="match status" value="1"/>
</dbReference>
<dbReference type="InterPro" id="IPR047090">
    <property type="entry name" value="AspRS_core"/>
</dbReference>
<dbReference type="Gene3D" id="3.30.930.10">
    <property type="entry name" value="Bira Bifunctional Protein, Domain 2"/>
    <property type="match status" value="1"/>
</dbReference>
<dbReference type="HOGENOM" id="CLU_014330_3_2_9"/>
<comment type="similarity">
    <text evidence="1 7">Belongs to the class-II aminoacyl-tRNA synthetase family. Type 1 subfamily.</text>
</comment>
<dbReference type="InterPro" id="IPR047089">
    <property type="entry name" value="Asp-tRNA-ligase_1_N"/>
</dbReference>
<feature type="site" description="Important for tRNA non-discrimination" evidence="7">
    <location>
        <position position="34"/>
    </location>
</feature>
<evidence type="ECO:0000259" key="8">
    <source>
        <dbReference type="PROSITE" id="PS50862"/>
    </source>
</evidence>
<dbReference type="RefSeq" id="WP_005810820.1">
    <property type="nucleotide sequence ID" value="NZ_JH414460.1"/>
</dbReference>
<dbReference type="InterPro" id="IPR029351">
    <property type="entry name" value="GAD_dom"/>
</dbReference>
<dbReference type="InterPro" id="IPR004115">
    <property type="entry name" value="GAD-like_sf"/>
</dbReference>
<feature type="binding site" evidence="7">
    <location>
        <position position="231"/>
    </location>
    <ligand>
        <name>ATP</name>
        <dbReference type="ChEBI" id="CHEBI:30616"/>
    </ligand>
</feature>
<comment type="caution">
    <text evidence="9">The sequence shown here is derived from an EMBL/GenBank/DDBJ whole genome shotgun (WGS) entry which is preliminary data.</text>
</comment>
<dbReference type="GO" id="GO:0050560">
    <property type="term" value="F:aspartate-tRNA(Asn) ligase activity"/>
    <property type="evidence" value="ECO:0007669"/>
    <property type="project" value="UniProtKB-EC"/>
</dbReference>
<protein>
    <recommendedName>
        <fullName evidence="7">Aspartate--tRNA(Asp/Asn) ligase</fullName>
        <ecNumber evidence="7">6.1.1.23</ecNumber>
    </recommendedName>
    <alternativeName>
        <fullName evidence="7">Aspartyl-tRNA synthetase</fullName>
        <shortName evidence="7">AspRS</shortName>
    </alternativeName>
    <alternativeName>
        <fullName evidence="7">Non-discriminating aspartyl-tRNA synthetase</fullName>
        <shortName evidence="7">ND-AspRS</shortName>
    </alternativeName>
</protein>
<dbReference type="InterPro" id="IPR004364">
    <property type="entry name" value="Aa-tRNA-synt_II"/>
</dbReference>
<dbReference type="Pfam" id="PF00152">
    <property type="entry name" value="tRNA-synt_2"/>
    <property type="match status" value="1"/>
</dbReference>
<evidence type="ECO:0000256" key="7">
    <source>
        <dbReference type="HAMAP-Rule" id="MF_00044"/>
    </source>
</evidence>
<dbReference type="NCBIfam" id="TIGR00459">
    <property type="entry name" value="aspS_bact"/>
    <property type="match status" value="1"/>
</dbReference>
<dbReference type="InterPro" id="IPR006195">
    <property type="entry name" value="aa-tRNA-synth_II"/>
</dbReference>
<dbReference type="GO" id="GO:0005737">
    <property type="term" value="C:cytoplasm"/>
    <property type="evidence" value="ECO:0007669"/>
    <property type="project" value="UniProtKB-SubCell"/>
</dbReference>
<dbReference type="PROSITE" id="PS50862">
    <property type="entry name" value="AA_TRNA_LIGASE_II"/>
    <property type="match status" value="1"/>
</dbReference>
<dbReference type="InterPro" id="IPR004365">
    <property type="entry name" value="NA-bd_OB_tRNA"/>
</dbReference>
<dbReference type="GO" id="GO:0016740">
    <property type="term" value="F:transferase activity"/>
    <property type="evidence" value="ECO:0007669"/>
    <property type="project" value="UniProtKB-ARBA"/>
</dbReference>
<feature type="binding site" evidence="7">
    <location>
        <begin position="222"/>
        <end position="224"/>
    </location>
    <ligand>
        <name>ATP</name>
        <dbReference type="ChEBI" id="CHEBI:30616"/>
    </ligand>
</feature>
<dbReference type="Proteomes" id="UP000004416">
    <property type="component" value="Unassembled WGS sequence"/>
</dbReference>
<dbReference type="InterPro" id="IPR004524">
    <property type="entry name" value="Asp-tRNA-ligase_1"/>
</dbReference>
<dbReference type="GO" id="GO:0006422">
    <property type="term" value="P:aspartyl-tRNA aminoacylation"/>
    <property type="evidence" value="ECO:0007669"/>
    <property type="project" value="UniProtKB-UniRule"/>
</dbReference>
<dbReference type="SUPFAM" id="SSF55261">
    <property type="entry name" value="GAD domain-like"/>
    <property type="match status" value="1"/>
</dbReference>
<keyword evidence="6 7" id="KW-0030">Aminoacyl-tRNA synthetase</keyword>
<dbReference type="GO" id="GO:0003676">
    <property type="term" value="F:nucleic acid binding"/>
    <property type="evidence" value="ECO:0007669"/>
    <property type="project" value="InterPro"/>
</dbReference>
<dbReference type="PATRIC" id="fig|537010.4.peg.1496"/>
<reference evidence="9 10" key="1">
    <citation type="submission" date="2011-08" db="EMBL/GenBank/DDBJ databases">
        <authorList>
            <person name="Weinstock G."/>
            <person name="Sodergren E."/>
            <person name="Clifton S."/>
            <person name="Fulton L."/>
            <person name="Fulton B."/>
            <person name="Courtney L."/>
            <person name="Fronick C."/>
            <person name="Harrison M."/>
            <person name="Strong C."/>
            <person name="Farmer C."/>
            <person name="Delahaunty K."/>
            <person name="Markovic C."/>
            <person name="Hall O."/>
            <person name="Minx P."/>
            <person name="Tomlinson C."/>
            <person name="Mitreva M."/>
            <person name="Hou S."/>
            <person name="Chen J."/>
            <person name="Wollam A."/>
            <person name="Pepin K.H."/>
            <person name="Johnson M."/>
            <person name="Bhonagiri V."/>
            <person name="Zhang X."/>
            <person name="Suruliraj S."/>
            <person name="Warren W."/>
            <person name="Chinwalla A."/>
            <person name="Mardis E.R."/>
            <person name="Wilson R.K."/>
        </authorList>
    </citation>
    <scope>NUCLEOTIDE SEQUENCE [LARGE SCALE GENOMIC DNA]</scope>
    <source>
        <strain evidence="9 10">DP7</strain>
    </source>
</reference>
<keyword evidence="3 7" id="KW-0547">Nucleotide-binding</keyword>
<dbReference type="AlphaFoldDB" id="G9XKZ7"/>
<dbReference type="SUPFAM" id="SSF50249">
    <property type="entry name" value="Nucleic acid-binding proteins"/>
    <property type="match status" value="1"/>
</dbReference>
<dbReference type="EC" id="6.1.1.23" evidence="7"/>
<evidence type="ECO:0000313" key="10">
    <source>
        <dbReference type="Proteomes" id="UP000004416"/>
    </source>
</evidence>
<comment type="catalytic activity">
    <reaction evidence="7">
        <text>tRNA(Asx) + L-aspartate + ATP = L-aspartyl-tRNA(Asx) + AMP + diphosphate</text>
        <dbReference type="Rhea" id="RHEA:18349"/>
        <dbReference type="Rhea" id="RHEA-COMP:9710"/>
        <dbReference type="Rhea" id="RHEA-COMP:9711"/>
        <dbReference type="ChEBI" id="CHEBI:29991"/>
        <dbReference type="ChEBI" id="CHEBI:30616"/>
        <dbReference type="ChEBI" id="CHEBI:33019"/>
        <dbReference type="ChEBI" id="CHEBI:78442"/>
        <dbReference type="ChEBI" id="CHEBI:78516"/>
        <dbReference type="ChEBI" id="CHEBI:456215"/>
        <dbReference type="EC" id="6.1.1.23"/>
    </reaction>
</comment>
<comment type="subunit">
    <text evidence="7">Homodimer.</text>
</comment>
<proteinExistence type="inferred from homology"/>
<evidence type="ECO:0000313" key="9">
    <source>
        <dbReference type="EMBL" id="EHL07714.1"/>
    </source>
</evidence>
<evidence type="ECO:0000256" key="6">
    <source>
        <dbReference type="ARBA" id="ARBA00023146"/>
    </source>
</evidence>
<feature type="binding site" evidence="7">
    <location>
        <position position="490"/>
    </location>
    <ligand>
        <name>L-aspartate</name>
        <dbReference type="ChEBI" id="CHEBI:29991"/>
    </ligand>
</feature>
<dbReference type="Pfam" id="PF01336">
    <property type="entry name" value="tRNA_anti-codon"/>
    <property type="match status" value="1"/>
</dbReference>
<keyword evidence="2 7" id="KW-0436">Ligase</keyword>
<gene>
    <name evidence="7" type="primary">aspS</name>
    <name evidence="9" type="ORF">HMPREF0322_01608</name>
</gene>
<dbReference type="PANTHER" id="PTHR22594">
    <property type="entry name" value="ASPARTYL/LYSYL-TRNA SYNTHETASE"/>
    <property type="match status" value="1"/>
</dbReference>
<comment type="subcellular location">
    <subcellularLocation>
        <location evidence="7">Cytoplasm</location>
    </subcellularLocation>
</comment>
<evidence type="ECO:0000256" key="2">
    <source>
        <dbReference type="ARBA" id="ARBA00022598"/>
    </source>
</evidence>